<dbReference type="PATRIC" id="fig|582680.7.peg.1266"/>
<feature type="chain" id="PRO_5038477132" description="MSP domain-containing protein" evidence="1">
    <location>
        <begin position="26"/>
        <end position="144"/>
    </location>
</feature>
<keyword evidence="1" id="KW-0732">Signal</keyword>
<protein>
    <recommendedName>
        <fullName evidence="4">MSP domain-containing protein</fullName>
    </recommendedName>
</protein>
<keyword evidence="3" id="KW-1185">Reference proteome</keyword>
<evidence type="ECO:0000256" key="1">
    <source>
        <dbReference type="SAM" id="SignalP"/>
    </source>
</evidence>
<dbReference type="OrthoDB" id="5114036at2"/>
<feature type="signal peptide" evidence="1">
    <location>
        <begin position="1"/>
        <end position="25"/>
    </location>
</feature>
<comment type="caution">
    <text evidence="2">The sequence shown here is derived from an EMBL/GenBank/DDBJ whole genome shotgun (WGS) entry which is preliminary data.</text>
</comment>
<accession>A0A0F0KZZ2</accession>
<dbReference type="PROSITE" id="PS51257">
    <property type="entry name" value="PROKAR_LIPOPROTEIN"/>
    <property type="match status" value="1"/>
</dbReference>
<name>A0A0F0KZZ2_9MICO</name>
<sequence>MHRRLPRSRAVLAGILISSAALGLAACSGTGGTAATTEPASVTPAPSAQQLPPIMADLKTVDGTTVSVPLDNVIVLTGDTADFTHWTAKIEDPNIVSFTPGKDDGSAQFNPGLSPITTGTTKVTMDNSASGAHVAFTVEVTPKK</sequence>
<evidence type="ECO:0000313" key="3">
    <source>
        <dbReference type="Proteomes" id="UP000033448"/>
    </source>
</evidence>
<evidence type="ECO:0000313" key="2">
    <source>
        <dbReference type="EMBL" id="KJL26019.1"/>
    </source>
</evidence>
<dbReference type="EMBL" id="JYIT01000067">
    <property type="protein sequence ID" value="KJL26019.1"/>
    <property type="molecule type" value="Genomic_DNA"/>
</dbReference>
<evidence type="ECO:0008006" key="4">
    <source>
        <dbReference type="Google" id="ProtNLM"/>
    </source>
</evidence>
<reference evidence="2 3" key="1">
    <citation type="submission" date="2015-02" db="EMBL/GenBank/DDBJ databases">
        <title>Draft genome sequences of ten Microbacterium spp. with emphasis on heavy metal contaminated environments.</title>
        <authorList>
            <person name="Corretto E."/>
        </authorList>
    </citation>
    <scope>NUCLEOTIDE SEQUENCE [LARGE SCALE GENOMIC DNA]</scope>
    <source>
        <strain evidence="2 3">DSM 23848</strain>
    </source>
</reference>
<dbReference type="RefSeq" id="WP_156156722.1">
    <property type="nucleotide sequence ID" value="NZ_CP099706.1"/>
</dbReference>
<dbReference type="Proteomes" id="UP000033448">
    <property type="component" value="Unassembled WGS sequence"/>
</dbReference>
<proteinExistence type="predicted"/>
<gene>
    <name evidence="2" type="ORF">RL72_01228</name>
</gene>
<organism evidence="2 3">
    <name type="scientific">Microbacterium azadirachtae</name>
    <dbReference type="NCBI Taxonomy" id="582680"/>
    <lineage>
        <taxon>Bacteria</taxon>
        <taxon>Bacillati</taxon>
        <taxon>Actinomycetota</taxon>
        <taxon>Actinomycetes</taxon>
        <taxon>Micrococcales</taxon>
        <taxon>Microbacteriaceae</taxon>
        <taxon>Microbacterium</taxon>
    </lineage>
</organism>
<dbReference type="AlphaFoldDB" id="A0A0F0KZZ2"/>